<organism evidence="1 2">
    <name type="scientific">Phaeobacter italicus</name>
    <dbReference type="NCBI Taxonomy" id="481446"/>
    <lineage>
        <taxon>Bacteria</taxon>
        <taxon>Pseudomonadati</taxon>
        <taxon>Pseudomonadota</taxon>
        <taxon>Alphaproteobacteria</taxon>
        <taxon>Rhodobacterales</taxon>
        <taxon>Roseobacteraceae</taxon>
        <taxon>Phaeobacter</taxon>
    </lineage>
</organism>
<accession>A0A0H5DBJ7</accession>
<keyword evidence="2" id="KW-1185">Reference proteome</keyword>
<dbReference type="InterPro" id="IPR046722">
    <property type="entry name" value="DUF6614"/>
</dbReference>
<dbReference type="EMBL" id="CVRL01000025">
    <property type="protein sequence ID" value="CRL11309.1"/>
    <property type="molecule type" value="Genomic_DNA"/>
</dbReference>
<dbReference type="AlphaFoldDB" id="A0A0H5DBJ7"/>
<dbReference type="OrthoDB" id="7359918at2"/>
<dbReference type="Proteomes" id="UP000043764">
    <property type="component" value="Unassembled WGS sequence"/>
</dbReference>
<evidence type="ECO:0000313" key="2">
    <source>
        <dbReference type="Proteomes" id="UP000043764"/>
    </source>
</evidence>
<evidence type="ECO:0000313" key="1">
    <source>
        <dbReference type="EMBL" id="CRL11309.1"/>
    </source>
</evidence>
<dbReference type="STRING" id="481446.NIT7645_01263"/>
<dbReference type="Pfam" id="PF20319">
    <property type="entry name" value="DUF6614"/>
    <property type="match status" value="1"/>
</dbReference>
<reference evidence="1 2" key="1">
    <citation type="submission" date="2015-05" db="EMBL/GenBank/DDBJ databases">
        <authorList>
            <person name="Rodrigo-Torres Lidia"/>
            <person name="Arahal R.David."/>
        </authorList>
    </citation>
    <scope>NUCLEOTIDE SEQUENCE [LARGE SCALE GENOMIC DNA]</scope>
    <source>
        <strain evidence="1 2">CECT 7321</strain>
    </source>
</reference>
<name>A0A0H5DBJ7_9RHOB</name>
<sequence length="116" mass="13562">MNLYHCSIDLHHEAKALVFANAVDQWMGYLKERGVIQTWRLLRRKLNLASDTNRDFLLEIEFTDMSQLDQAFRVLGEMDENVERLYANVNTLIAAADFGLYRPFPDPERAERMALI</sequence>
<gene>
    <name evidence="1" type="ORF">NIT7321_02162</name>
</gene>
<protein>
    <submittedName>
        <fullName evidence="1">Uncharacterized protein</fullName>
    </submittedName>
</protein>
<proteinExistence type="predicted"/>
<dbReference type="RefSeq" id="WP_008560954.1">
    <property type="nucleotide sequence ID" value="NZ_BSKQ01000001.1"/>
</dbReference>